<dbReference type="GO" id="GO:0030674">
    <property type="term" value="F:protein-macromolecule adaptor activity"/>
    <property type="evidence" value="ECO:0007669"/>
    <property type="project" value="InterPro"/>
</dbReference>
<feature type="domain" description="SH3" evidence="8">
    <location>
        <begin position="2"/>
        <end position="69"/>
    </location>
</feature>
<keyword evidence="3 5" id="KW-0728">SH3 domain</keyword>
<dbReference type="InterPro" id="IPR013761">
    <property type="entry name" value="SAM/pointed_sf"/>
</dbReference>
<keyword evidence="10" id="KW-1185">Reference proteome</keyword>
<evidence type="ECO:0000259" key="8">
    <source>
        <dbReference type="PROSITE" id="PS50002"/>
    </source>
</evidence>
<dbReference type="SMART" id="SM00326">
    <property type="entry name" value="SH3"/>
    <property type="match status" value="3"/>
</dbReference>
<evidence type="ECO:0000256" key="4">
    <source>
        <dbReference type="ARBA" id="ARBA00023054"/>
    </source>
</evidence>
<dbReference type="InterPro" id="IPR051627">
    <property type="entry name" value="SLIT-ROBO_RhoGAP"/>
</dbReference>
<dbReference type="GO" id="GO:0008092">
    <property type="term" value="F:cytoskeletal protein binding"/>
    <property type="evidence" value="ECO:0007669"/>
    <property type="project" value="InterPro"/>
</dbReference>
<dbReference type="PROSITE" id="PS50002">
    <property type="entry name" value="SH3"/>
    <property type="match status" value="2"/>
</dbReference>
<dbReference type="InterPro" id="IPR007131">
    <property type="entry name" value="SHD1"/>
</dbReference>
<feature type="coiled-coil region" evidence="6">
    <location>
        <begin position="864"/>
        <end position="935"/>
    </location>
</feature>
<dbReference type="InterPro" id="IPR001452">
    <property type="entry name" value="SH3_domain"/>
</dbReference>
<feature type="compositionally biased region" description="Basic and acidic residues" evidence="7">
    <location>
        <begin position="405"/>
        <end position="470"/>
    </location>
</feature>
<dbReference type="PANTHER" id="PTHR14166">
    <property type="entry name" value="SLIT-ROBO RHO GTPASE ACTIVATING PROTEIN"/>
    <property type="match status" value="1"/>
</dbReference>
<reference evidence="9 10" key="1">
    <citation type="journal article" date="2019" name="Sci. Rep.">
        <title>Comparative genomics of chytrid fungi reveal insights into the obligate biotrophic and pathogenic lifestyle of Synchytrium endobioticum.</title>
        <authorList>
            <person name="van de Vossenberg B.T.L.H."/>
            <person name="Warris S."/>
            <person name="Nguyen H.D.T."/>
            <person name="van Gent-Pelzer M.P.E."/>
            <person name="Joly D.L."/>
            <person name="van de Geest H.C."/>
            <person name="Bonants P.J.M."/>
            <person name="Smith D.S."/>
            <person name="Levesque C.A."/>
            <person name="van der Lee T.A.J."/>
        </authorList>
    </citation>
    <scope>NUCLEOTIDE SEQUENCE [LARGE SCALE GENOMIC DNA]</scope>
    <source>
        <strain evidence="9 10">CBS 675.73</strain>
    </source>
</reference>
<dbReference type="CDD" id="cd11856">
    <property type="entry name" value="SH3_p47phox_like"/>
    <property type="match status" value="1"/>
</dbReference>
<dbReference type="Gene3D" id="2.30.30.40">
    <property type="entry name" value="SH3 Domains"/>
    <property type="match status" value="3"/>
</dbReference>
<evidence type="ECO:0000256" key="1">
    <source>
        <dbReference type="ARBA" id="ARBA00007948"/>
    </source>
</evidence>
<feature type="domain" description="SH3" evidence="8">
    <location>
        <begin position="329"/>
        <end position="390"/>
    </location>
</feature>
<dbReference type="Gene3D" id="2.30.30.700">
    <property type="entry name" value="SLA1 homology domain 1"/>
    <property type="match status" value="1"/>
</dbReference>
<proteinExistence type="inferred from homology"/>
<dbReference type="Pfam" id="PF24081">
    <property type="entry name" value="PH_SLA1"/>
    <property type="match status" value="1"/>
</dbReference>
<dbReference type="Proteomes" id="UP000320333">
    <property type="component" value="Unassembled WGS sequence"/>
</dbReference>
<dbReference type="InterPro" id="IPR036028">
    <property type="entry name" value="SH3-like_dom_sf"/>
</dbReference>
<feature type="compositionally biased region" description="Polar residues" evidence="7">
    <location>
        <begin position="731"/>
        <end position="741"/>
    </location>
</feature>
<dbReference type="AlphaFoldDB" id="A0A507FJ62"/>
<dbReference type="CDD" id="cd00174">
    <property type="entry name" value="SH3"/>
    <property type="match status" value="1"/>
</dbReference>
<feature type="region of interest" description="Disordered" evidence="7">
    <location>
        <begin position="1040"/>
        <end position="1069"/>
    </location>
</feature>
<dbReference type="Pfam" id="PF03983">
    <property type="entry name" value="SHD1"/>
    <property type="match status" value="1"/>
</dbReference>
<evidence type="ECO:0000256" key="2">
    <source>
        <dbReference type="ARBA" id="ARBA00020357"/>
    </source>
</evidence>
<evidence type="ECO:0000256" key="6">
    <source>
        <dbReference type="SAM" id="Coils"/>
    </source>
</evidence>
<evidence type="ECO:0000313" key="9">
    <source>
        <dbReference type="EMBL" id="TPX75346.1"/>
    </source>
</evidence>
<evidence type="ECO:0000313" key="10">
    <source>
        <dbReference type="Proteomes" id="UP000320333"/>
    </source>
</evidence>
<dbReference type="GO" id="GO:0042802">
    <property type="term" value="F:identical protein binding"/>
    <property type="evidence" value="ECO:0007669"/>
    <property type="project" value="InterPro"/>
</dbReference>
<dbReference type="OrthoDB" id="5971719at2759"/>
<name>A0A507FJ62_9FUNG</name>
<feature type="compositionally biased region" description="Low complexity" evidence="7">
    <location>
        <begin position="1040"/>
        <end position="1056"/>
    </location>
</feature>
<accession>A0A507FJ62</accession>
<protein>
    <recommendedName>
        <fullName evidence="2">Actin cytoskeleton-regulatory complex protein SLA1</fullName>
    </recommendedName>
</protein>
<dbReference type="PRINTS" id="PR00452">
    <property type="entry name" value="SH3DOMAIN"/>
</dbReference>
<dbReference type="EMBL" id="QEAP01000084">
    <property type="protein sequence ID" value="TPX75346.1"/>
    <property type="molecule type" value="Genomic_DNA"/>
</dbReference>
<evidence type="ECO:0000256" key="5">
    <source>
        <dbReference type="PROSITE-ProRule" id="PRU00192"/>
    </source>
</evidence>
<feature type="compositionally biased region" description="Low complexity" evidence="7">
    <location>
        <begin position="792"/>
        <end position="818"/>
    </location>
</feature>
<dbReference type="Pfam" id="PF00018">
    <property type="entry name" value="SH3_1"/>
    <property type="match status" value="3"/>
</dbReference>
<feature type="region of interest" description="Disordered" evidence="7">
    <location>
        <begin position="773"/>
        <end position="827"/>
    </location>
</feature>
<dbReference type="Pfam" id="PF18017">
    <property type="entry name" value="SAM_4"/>
    <property type="match status" value="1"/>
</dbReference>
<dbReference type="SUPFAM" id="SSF50044">
    <property type="entry name" value="SH3-domain"/>
    <property type="match status" value="3"/>
</dbReference>
<sequence>MKCKIVARAAYDYEARTDEEITMREGTVLLVLDDSDPDWWQCKEHVSGDAFQDGGQGLAPVIYLEEMEPILVATTLYDYDARTDEEISFAEGVTALVYENSDPDWWFVRIDKDAGLVPATYLEASSGSDNARPPAAIASVSAVSAGGDALDQRNLLLNTLDMFGVQKTTANKVEKEKAPPDVKLISVFELDKKKKKEKTECVIGIGNDYVIYLCEPIFSNVLEKWDYKQLSKFHEKKGKKVTLEFGNDVREYEGEKENLEKLMKRLEEVKTLSKVSGPILTGPPPNMGPPEGSLKFLPAAHDSPPPAPVFNAPPPTVIPAAQTSPRATASNKTAIALYDYEATNEEELTIREDDELIVLDSSDDDWWSVRLANGRGEGLVPKTYVELKSGGSTATAPARASTGNDNRRQQQEEEQRRRQEQLERQQREAQERQLREAAERRQQEADRRRQEDLARQSRMDEERRRHEAEAQKAPVLMARPPAQNAAAQKRSEPSTQISIPSAVPRLPERPVERPSAPVSKPAEEKKAQTDKPNAARIRKWVDKSGGFTVEAEFLGIQDNKVQLHKVNGVKIAVPLEKLAASELEHIRTIPGYEHLNAPAPVASVGIPTPGAARARPGATLLPASSYMYNGFDWRDWLLRAGIASSDASEYALAFVREKLDKSVLDGVDRDVLKALGISEGDIIRIRKFANTGVGSGGGNAVANRTKDMSSSDKIDQMLADEQYARQLQEQELHGTTGTTSALLKGNRGRPTGAGINSQSILAASQLLANEKNRGYGSAQTSPAQSNVNPWAGQNGSSSSGFSSQNGNNNNRNTSQTSSKPVSPQMNNNAGVQSALLQQQKAQNALLSQQQQLLTAQQQQALSAQKQAEAAALQLQQQRALAEQQTQLAARKAAELEQQKRQLELARVEAEKSAQLKVMRDETARLEAQLAEQKRLAALRPMQPPLIPTPQGGPATSFVPVGGVARGGGPGMMAPGFMSSGPGGMMPGQMGMMSNQQGMPGMMNGLQSQPMMMQAQQPQQAVNPSDRYAALKGLDPLSSSSVFSSAGSSNTGSAFGGQPQQSAMNMQGFGSQMGMMGGGMQQQQQLQMQQQQQGMMGGMGQQQPNMMMGMGGQQQPGMMGGFQSMPMQPNMNGGGMPMNNGAFNTNAGGMMPGANLTPQQLMYLQQQQQQQQQFGR</sequence>
<comment type="caution">
    <text evidence="9">The sequence shown here is derived from an EMBL/GenBank/DDBJ whole genome shotgun (WGS) entry which is preliminary data.</text>
</comment>
<dbReference type="GO" id="GO:0043130">
    <property type="term" value="F:ubiquitin binding"/>
    <property type="evidence" value="ECO:0007669"/>
    <property type="project" value="InterPro"/>
</dbReference>
<organism evidence="9 10">
    <name type="scientific">Chytriomyces confervae</name>
    <dbReference type="NCBI Taxonomy" id="246404"/>
    <lineage>
        <taxon>Eukaryota</taxon>
        <taxon>Fungi</taxon>
        <taxon>Fungi incertae sedis</taxon>
        <taxon>Chytridiomycota</taxon>
        <taxon>Chytridiomycota incertae sedis</taxon>
        <taxon>Chytridiomycetes</taxon>
        <taxon>Chytridiales</taxon>
        <taxon>Chytriomycetaceae</taxon>
        <taxon>Chytriomyces</taxon>
    </lineage>
</organism>
<dbReference type="STRING" id="246404.A0A507FJ62"/>
<dbReference type="Gene3D" id="1.10.150.50">
    <property type="entry name" value="Transcription Factor, Ets-1"/>
    <property type="match status" value="1"/>
</dbReference>
<dbReference type="InterPro" id="IPR056996">
    <property type="entry name" value="PH_SLA1"/>
</dbReference>
<comment type="similarity">
    <text evidence="1">Belongs to the SLA1 family.</text>
</comment>
<keyword evidence="4 6" id="KW-0175">Coiled coil</keyword>
<evidence type="ECO:0000256" key="7">
    <source>
        <dbReference type="SAM" id="MobiDB-lite"/>
    </source>
</evidence>
<feature type="region of interest" description="Disordered" evidence="7">
    <location>
        <begin position="388"/>
        <end position="533"/>
    </location>
</feature>
<evidence type="ECO:0000256" key="3">
    <source>
        <dbReference type="ARBA" id="ARBA00022443"/>
    </source>
</evidence>
<feature type="compositionally biased region" description="Polar residues" evidence="7">
    <location>
        <begin position="777"/>
        <end position="788"/>
    </location>
</feature>
<feature type="region of interest" description="Disordered" evidence="7">
    <location>
        <begin position="731"/>
        <end position="755"/>
    </location>
</feature>
<gene>
    <name evidence="9" type="ORF">CcCBS67573_g03392</name>
</gene>